<evidence type="ECO:0000313" key="3">
    <source>
        <dbReference type="Proteomes" id="UP001500433"/>
    </source>
</evidence>
<keyword evidence="1" id="KW-0472">Membrane</keyword>
<evidence type="ECO:0000313" key="2">
    <source>
        <dbReference type="EMBL" id="GAA4897864.1"/>
    </source>
</evidence>
<name>A0ABP9FCH8_9FLAO</name>
<dbReference type="Proteomes" id="UP001500433">
    <property type="component" value="Unassembled WGS sequence"/>
</dbReference>
<sequence length="71" mass="7609">MSKVIVTIGIIIGFIFLFGVIVAANKGSGTPGILGLILFAGMVAGIRAVWKKPTVKNEITETDKHQLDKRD</sequence>
<keyword evidence="1" id="KW-1133">Transmembrane helix</keyword>
<accession>A0ABP9FCH8</accession>
<feature type="transmembrane region" description="Helical" evidence="1">
    <location>
        <begin position="30"/>
        <end position="50"/>
    </location>
</feature>
<evidence type="ECO:0000256" key="1">
    <source>
        <dbReference type="SAM" id="Phobius"/>
    </source>
</evidence>
<organism evidence="2 3">
    <name type="scientific">Flaviramulus aquimarinus</name>
    <dbReference type="NCBI Taxonomy" id="1170456"/>
    <lineage>
        <taxon>Bacteria</taxon>
        <taxon>Pseudomonadati</taxon>
        <taxon>Bacteroidota</taxon>
        <taxon>Flavobacteriia</taxon>
        <taxon>Flavobacteriales</taxon>
        <taxon>Flavobacteriaceae</taxon>
        <taxon>Flaviramulus</taxon>
    </lineage>
</organism>
<reference evidence="3" key="1">
    <citation type="journal article" date="2019" name="Int. J. Syst. Evol. Microbiol.">
        <title>The Global Catalogue of Microorganisms (GCM) 10K type strain sequencing project: providing services to taxonomists for standard genome sequencing and annotation.</title>
        <authorList>
            <consortium name="The Broad Institute Genomics Platform"/>
            <consortium name="The Broad Institute Genome Sequencing Center for Infectious Disease"/>
            <person name="Wu L."/>
            <person name="Ma J."/>
        </authorList>
    </citation>
    <scope>NUCLEOTIDE SEQUENCE [LARGE SCALE GENOMIC DNA]</scope>
    <source>
        <strain evidence="3">JCM 18274</strain>
    </source>
</reference>
<comment type="caution">
    <text evidence="2">The sequence shown here is derived from an EMBL/GenBank/DDBJ whole genome shotgun (WGS) entry which is preliminary data.</text>
</comment>
<dbReference type="EMBL" id="BAABJH010000006">
    <property type="protein sequence ID" value="GAA4897864.1"/>
    <property type="molecule type" value="Genomic_DNA"/>
</dbReference>
<dbReference type="RefSeq" id="WP_345274330.1">
    <property type="nucleotide sequence ID" value="NZ_BAABJH010000006.1"/>
</dbReference>
<proteinExistence type="predicted"/>
<feature type="transmembrane region" description="Helical" evidence="1">
    <location>
        <begin position="5"/>
        <end position="24"/>
    </location>
</feature>
<keyword evidence="1" id="KW-0812">Transmembrane</keyword>
<gene>
    <name evidence="2" type="ORF">GCM10023311_23300</name>
</gene>
<protein>
    <submittedName>
        <fullName evidence="2">Uncharacterized protein</fullName>
    </submittedName>
</protein>
<keyword evidence="3" id="KW-1185">Reference proteome</keyword>